<reference evidence="1 2" key="1">
    <citation type="journal article" date="2011" name="Science">
        <title>The Selaginella genome identifies genetic changes associated with the evolution of vascular plants.</title>
        <authorList>
            <person name="Banks J.A."/>
            <person name="Nishiyama T."/>
            <person name="Hasebe M."/>
            <person name="Bowman J.L."/>
            <person name="Gribskov M."/>
            <person name="dePamphilis C."/>
            <person name="Albert V.A."/>
            <person name="Aono N."/>
            <person name="Aoyama T."/>
            <person name="Ambrose B.A."/>
            <person name="Ashton N.W."/>
            <person name="Axtell M.J."/>
            <person name="Barker E."/>
            <person name="Barker M.S."/>
            <person name="Bennetzen J.L."/>
            <person name="Bonawitz N.D."/>
            <person name="Chapple C."/>
            <person name="Cheng C."/>
            <person name="Correa L.G."/>
            <person name="Dacre M."/>
            <person name="DeBarry J."/>
            <person name="Dreyer I."/>
            <person name="Elias M."/>
            <person name="Engstrom E.M."/>
            <person name="Estelle M."/>
            <person name="Feng L."/>
            <person name="Finet C."/>
            <person name="Floyd S.K."/>
            <person name="Frommer W.B."/>
            <person name="Fujita T."/>
            <person name="Gramzow L."/>
            <person name="Gutensohn M."/>
            <person name="Harholt J."/>
            <person name="Hattori M."/>
            <person name="Heyl A."/>
            <person name="Hirai T."/>
            <person name="Hiwatashi Y."/>
            <person name="Ishikawa M."/>
            <person name="Iwata M."/>
            <person name="Karol K.G."/>
            <person name="Koehler B."/>
            <person name="Kolukisaoglu U."/>
            <person name="Kubo M."/>
            <person name="Kurata T."/>
            <person name="Lalonde S."/>
            <person name="Li K."/>
            <person name="Li Y."/>
            <person name="Litt A."/>
            <person name="Lyons E."/>
            <person name="Manning G."/>
            <person name="Maruyama T."/>
            <person name="Michael T.P."/>
            <person name="Mikami K."/>
            <person name="Miyazaki S."/>
            <person name="Morinaga S."/>
            <person name="Murata T."/>
            <person name="Mueller-Roeber B."/>
            <person name="Nelson D.R."/>
            <person name="Obara M."/>
            <person name="Oguri Y."/>
            <person name="Olmstead R.G."/>
            <person name="Onodera N."/>
            <person name="Petersen B.L."/>
            <person name="Pils B."/>
            <person name="Prigge M."/>
            <person name="Rensing S.A."/>
            <person name="Riano-Pachon D.M."/>
            <person name="Roberts A.W."/>
            <person name="Sato Y."/>
            <person name="Scheller H.V."/>
            <person name="Schulz B."/>
            <person name="Schulz C."/>
            <person name="Shakirov E.V."/>
            <person name="Shibagaki N."/>
            <person name="Shinohara N."/>
            <person name="Shippen D.E."/>
            <person name="Soerensen I."/>
            <person name="Sotooka R."/>
            <person name="Sugimoto N."/>
            <person name="Sugita M."/>
            <person name="Sumikawa N."/>
            <person name="Tanurdzic M."/>
            <person name="Theissen G."/>
            <person name="Ulvskov P."/>
            <person name="Wakazuki S."/>
            <person name="Weng J.K."/>
            <person name="Willats W.W."/>
            <person name="Wipf D."/>
            <person name="Wolf P.G."/>
            <person name="Yang L."/>
            <person name="Zimmer A.D."/>
            <person name="Zhu Q."/>
            <person name="Mitros T."/>
            <person name="Hellsten U."/>
            <person name="Loque D."/>
            <person name="Otillar R."/>
            <person name="Salamov A."/>
            <person name="Schmutz J."/>
            <person name="Shapiro H."/>
            <person name="Lindquist E."/>
            <person name="Lucas S."/>
            <person name="Rokhsar D."/>
            <person name="Grigoriev I.V."/>
        </authorList>
    </citation>
    <scope>NUCLEOTIDE SEQUENCE [LARGE SCALE GENOMIC DNA]</scope>
</reference>
<sequence length="256" mass="29035">MWSPPKVPESNATSLIGSTSANNTQYYELPCLVRMSLRRHTGVQPHSAIQVLSLITLRPRKGNRNAYCHSHSLVGDKALSSWEFDVALLGLMSTKSFFSPWQPEIILRNQRRAKHRRNLLYPRFGHIDEAIKVLHSIQDPNVFSWKILLRAFCDDNYVSGEGKTFDSLQDDGDHIYPHWAYFAGRAQPGGMPLVHREILLNGCCPRDNGQGMHFAGELQADWRCRHGGVDEIAAQHEKKPKKCLIVKKDQIPGIQC</sequence>
<protein>
    <submittedName>
        <fullName evidence="1">Uncharacterized protein</fullName>
    </submittedName>
</protein>
<dbReference type="Gramene" id="EFJ16759">
    <property type="protein sequence ID" value="EFJ16759"/>
    <property type="gene ID" value="SELMODRAFT_421570"/>
</dbReference>
<accession>D8SFP1</accession>
<dbReference type="HOGENOM" id="CLU_1087405_0_0_1"/>
<dbReference type="Proteomes" id="UP000001514">
    <property type="component" value="Unassembled WGS sequence"/>
</dbReference>
<name>D8SFP1_SELML</name>
<dbReference type="KEGG" id="smo:SELMODRAFT_421570"/>
<evidence type="ECO:0000313" key="2">
    <source>
        <dbReference type="Proteomes" id="UP000001514"/>
    </source>
</evidence>
<proteinExistence type="predicted"/>
<organism evidence="2">
    <name type="scientific">Selaginella moellendorffii</name>
    <name type="common">Spikemoss</name>
    <dbReference type="NCBI Taxonomy" id="88036"/>
    <lineage>
        <taxon>Eukaryota</taxon>
        <taxon>Viridiplantae</taxon>
        <taxon>Streptophyta</taxon>
        <taxon>Embryophyta</taxon>
        <taxon>Tracheophyta</taxon>
        <taxon>Lycopodiopsida</taxon>
        <taxon>Selaginellales</taxon>
        <taxon>Selaginellaceae</taxon>
        <taxon>Selaginella</taxon>
    </lineage>
</organism>
<evidence type="ECO:0000313" key="1">
    <source>
        <dbReference type="EMBL" id="EFJ16759.1"/>
    </source>
</evidence>
<keyword evidence="2" id="KW-1185">Reference proteome</keyword>
<dbReference type="EMBL" id="GL377617">
    <property type="protein sequence ID" value="EFJ16759.1"/>
    <property type="molecule type" value="Genomic_DNA"/>
</dbReference>
<gene>
    <name evidence="1" type="ORF">SELMODRAFT_421570</name>
</gene>
<dbReference type="AlphaFoldDB" id="D8SFP1"/>
<dbReference type="InParanoid" id="D8SFP1"/>